<evidence type="ECO:0000313" key="1">
    <source>
        <dbReference type="EMBL" id="QHT04434.1"/>
    </source>
</evidence>
<accession>A0A6C0CLA8</accession>
<name>A0A6C0CLA8_9ZZZZ</name>
<dbReference type="AlphaFoldDB" id="A0A6C0CLA8"/>
<sequence length="205" mass="24531">MNIPMEKIKSSFERLDLGKVERIDSVIKVSQEGYKYRMAFIHFEYWNMNNEAGVNLKEKIENPNKEARLVYDDPWYWLLLPNKSYLKKNSDQIERLQCLFEDHVKRIENEVDCIYEELYQREYIPNNKQPEWLNSSSDCFAPIHPMNDCYDESYSLSSVDSMSYNSDIDDEINEIYKNRYISNMEEKLHLAPSRAWMTMNVCDNA</sequence>
<organism evidence="1">
    <name type="scientific">viral metagenome</name>
    <dbReference type="NCBI Taxonomy" id="1070528"/>
    <lineage>
        <taxon>unclassified sequences</taxon>
        <taxon>metagenomes</taxon>
        <taxon>organismal metagenomes</taxon>
    </lineage>
</organism>
<proteinExistence type="predicted"/>
<dbReference type="EMBL" id="MN739429">
    <property type="protein sequence ID" value="QHT04434.1"/>
    <property type="molecule type" value="Genomic_DNA"/>
</dbReference>
<reference evidence="1" key="1">
    <citation type="journal article" date="2020" name="Nature">
        <title>Giant virus diversity and host interactions through global metagenomics.</title>
        <authorList>
            <person name="Schulz F."/>
            <person name="Roux S."/>
            <person name="Paez-Espino D."/>
            <person name="Jungbluth S."/>
            <person name="Walsh D.A."/>
            <person name="Denef V.J."/>
            <person name="McMahon K.D."/>
            <person name="Konstantinidis K.T."/>
            <person name="Eloe-Fadrosh E.A."/>
            <person name="Kyrpides N.C."/>
            <person name="Woyke T."/>
        </authorList>
    </citation>
    <scope>NUCLEOTIDE SEQUENCE</scope>
    <source>
        <strain evidence="1">GVMAG-M-3300021185-45</strain>
    </source>
</reference>
<protein>
    <submittedName>
        <fullName evidence="1">Uncharacterized protein</fullName>
    </submittedName>
</protein>